<reference evidence="2" key="1">
    <citation type="submission" date="2019-12" db="EMBL/GenBank/DDBJ databases">
        <authorList>
            <person name="Cremers G."/>
        </authorList>
    </citation>
    <scope>NUCLEOTIDE SEQUENCE</scope>
    <source>
        <strain evidence="2">Mbul2</strain>
    </source>
</reference>
<dbReference type="PANTHER" id="PTHR43581">
    <property type="entry name" value="ATP/GTP PHOSPHATASE"/>
    <property type="match status" value="1"/>
</dbReference>
<dbReference type="EMBL" id="LR743511">
    <property type="protein sequence ID" value="CAA2144946.1"/>
    <property type="molecule type" value="Genomic_DNA"/>
</dbReference>
<dbReference type="SUPFAM" id="SSF52540">
    <property type="entry name" value="P-loop containing nucleoside triphosphate hydrolases"/>
    <property type="match status" value="1"/>
</dbReference>
<dbReference type="Pfam" id="PF13304">
    <property type="entry name" value="AAA_21"/>
    <property type="match status" value="1"/>
</dbReference>
<dbReference type="NCBIfam" id="NF045780">
    <property type="entry name" value="TrlF_fam_ATP"/>
    <property type="match status" value="1"/>
</dbReference>
<dbReference type="InterPro" id="IPR027417">
    <property type="entry name" value="P-loop_NTPase"/>
</dbReference>
<dbReference type="InterPro" id="IPR051396">
    <property type="entry name" value="Bact_Antivir_Def_Nuclease"/>
</dbReference>
<protein>
    <recommendedName>
        <fullName evidence="1">ATPase AAA-type core domain-containing protein</fullName>
    </recommendedName>
</protein>
<evidence type="ECO:0000259" key="1">
    <source>
        <dbReference type="Pfam" id="PF13304"/>
    </source>
</evidence>
<dbReference type="InterPro" id="IPR054787">
    <property type="entry name" value="TrlF_ATPase"/>
</dbReference>
<feature type="domain" description="ATPase AAA-type core" evidence="1">
    <location>
        <begin position="723"/>
        <end position="806"/>
    </location>
</feature>
<dbReference type="InterPro" id="IPR003959">
    <property type="entry name" value="ATPase_AAA_core"/>
</dbReference>
<sequence>MIPYVQRAVAERKLADANFDLWVFPGMELTTRGGVQCLILFDADLSEEWRREAQARLGIVLADLDDKKLKGRQVVQLDCCYPDIAEKLDGLTGVKGRYIVLPNVSQGGKHTCLKDGSHADFKKMSYVGGYLDHGQTVETIHSVNRKRLSGTDAMWGDRYIYPLPTSDARSADMVKVGTNDCWMKLAAPTAEAVRQAFLGHQSRIRIARPGTASLSIAAIRVTGSKILEDGDLLLSSEQNVFIGGRGSGKSTYLEYIAFGLGRSCFDLKKIDYSGSERNSKLIYDTIMSAQAIIELDVLQDGAKFRISRAGSHDYEPRVTYPDGTVQSLSTKELRSMFPAVVYSQGELSELGKQAGRNTQIVDLLQFVEPAYKREDDILSGNIEAARLAVRGSLQVLAETWVKQQELHKLTLSRSSLEQRIIALEKTLPAQSDDDKRTLAHSDALSEYERRRSQASVQVSTVFNELTLLTKTADRPIDLASELEEASEFRDLYNNFVQEFAGGIAALGAKLSKIRHQITAAEERFASIVEGAKTARERVMEKLTEHRAATVQIGMLRSELEGIVAQIGTKQLRMPSPTEKMEEFERAIERLKAAIDARVQKTGAWAKQLESLSGGRIEASLGTYGEWSEIRAAVDEVSAKSGSQQSNRQTQVTEQIEDTSPWAFLDAFRSDCLAALRYKYVGSGPTDGRVEHPVLARTIGGSSKTLSQCLENMDLARVQAISTATPQPDLTLFYCDDGRRVSFEQASEGQRAAALLSILLEQPGGPLLVDQPEGDLDNKVISAITENLHSAKQRRQIIFASHNANIVVNGSSELVIGMDAADHGKRVIFCRGAIDRSDVCFMITSTMEGGEKAFRDRKNKYGY</sequence>
<name>A0A679KCM4_9HYPH</name>
<proteinExistence type="predicted"/>
<dbReference type="GO" id="GO:0016887">
    <property type="term" value="F:ATP hydrolysis activity"/>
    <property type="evidence" value="ECO:0007669"/>
    <property type="project" value="InterPro"/>
</dbReference>
<dbReference type="GO" id="GO:0005524">
    <property type="term" value="F:ATP binding"/>
    <property type="evidence" value="ECO:0007669"/>
    <property type="project" value="InterPro"/>
</dbReference>
<dbReference type="AlphaFoldDB" id="A0A679KCM4"/>
<gene>
    <name evidence="2" type="ORF">MBLL_04066</name>
</gene>
<evidence type="ECO:0000313" key="2">
    <source>
        <dbReference type="EMBL" id="CAA2144946.1"/>
    </source>
</evidence>
<accession>A0A679KCM4</accession>
<organism evidence="2">
    <name type="scientific">Methylobacterium bullatum</name>
    <dbReference type="NCBI Taxonomy" id="570505"/>
    <lineage>
        <taxon>Bacteria</taxon>
        <taxon>Pseudomonadati</taxon>
        <taxon>Pseudomonadota</taxon>
        <taxon>Alphaproteobacteria</taxon>
        <taxon>Hyphomicrobiales</taxon>
        <taxon>Methylobacteriaceae</taxon>
        <taxon>Methylobacterium</taxon>
    </lineage>
</organism>
<dbReference type="PANTHER" id="PTHR43581:SF4">
    <property type="entry name" value="ATP_GTP PHOSPHATASE"/>
    <property type="match status" value="1"/>
</dbReference>
<dbReference type="Gene3D" id="3.40.50.300">
    <property type="entry name" value="P-loop containing nucleotide triphosphate hydrolases"/>
    <property type="match status" value="1"/>
</dbReference>